<keyword evidence="4" id="KW-1185">Reference proteome</keyword>
<gene>
    <name evidence="3" type="ORF">EAE97_001652</name>
</gene>
<feature type="domain" description="Erythromycin biosynthesis protein CIII-like C-terminal" evidence="2">
    <location>
        <begin position="109"/>
        <end position="201"/>
    </location>
</feature>
<accession>A0A9P5LY50</accession>
<reference evidence="3 4" key="1">
    <citation type="journal article" date="2020" name="Genome Biol. Evol.">
        <title>Comparative genomics of Sclerotiniaceae.</title>
        <authorList>
            <person name="Valero Jimenez C.A."/>
            <person name="Steentjes M."/>
            <person name="Scholten O.E."/>
            <person name="Van Kan J.A.L."/>
        </authorList>
    </citation>
    <scope>NUCLEOTIDE SEQUENCE [LARGE SCALE GENOMIC DNA]</scope>
    <source>
        <strain evidence="3 4">MUCL 94</strain>
    </source>
</reference>
<dbReference type="PANTHER" id="PTHR48050:SF27">
    <property type="entry name" value="GLUCOSYLTRANSFERASE, PUTATIVE (AFU_ORTHOLOGUE AFUA_7G04880)-RELATED"/>
    <property type="match status" value="1"/>
</dbReference>
<evidence type="ECO:0000256" key="1">
    <source>
        <dbReference type="ARBA" id="ARBA00022679"/>
    </source>
</evidence>
<dbReference type="EMBL" id="RCSW01000003">
    <property type="protein sequence ID" value="KAF7952155.1"/>
    <property type="molecule type" value="Genomic_DNA"/>
</dbReference>
<dbReference type="FunFam" id="3.40.50.2000:FF:000009">
    <property type="entry name" value="Sterol 3-beta-glucosyltransferase UGT80A2"/>
    <property type="match status" value="1"/>
</dbReference>
<comment type="caution">
    <text evidence="3">The sequence shown here is derived from an EMBL/GenBank/DDBJ whole genome shotgun (WGS) entry which is preliminary data.</text>
</comment>
<dbReference type="SUPFAM" id="SSF53756">
    <property type="entry name" value="UDP-Glycosyltransferase/glycogen phosphorylase"/>
    <property type="match status" value="1"/>
</dbReference>
<dbReference type="RefSeq" id="XP_038736721.1">
    <property type="nucleotide sequence ID" value="XM_038872163.1"/>
</dbReference>
<name>A0A9P5LY50_9HELO</name>
<dbReference type="InterPro" id="IPR002213">
    <property type="entry name" value="UDP_glucos_trans"/>
</dbReference>
<dbReference type="GO" id="GO:0016906">
    <property type="term" value="F:sterol 3-beta-glucosyltransferase activity"/>
    <property type="evidence" value="ECO:0007669"/>
    <property type="project" value="UniProtKB-ARBA"/>
</dbReference>
<evidence type="ECO:0000259" key="2">
    <source>
        <dbReference type="Pfam" id="PF06722"/>
    </source>
</evidence>
<evidence type="ECO:0000313" key="4">
    <source>
        <dbReference type="Proteomes" id="UP000710849"/>
    </source>
</evidence>
<proteinExistence type="predicted"/>
<dbReference type="Pfam" id="PF06722">
    <property type="entry name" value="EryCIII-like_C"/>
    <property type="match status" value="1"/>
</dbReference>
<dbReference type="CDD" id="cd03784">
    <property type="entry name" value="GT1_Gtf-like"/>
    <property type="match status" value="1"/>
</dbReference>
<protein>
    <recommendedName>
        <fullName evidence="2">Erythromycin biosynthesis protein CIII-like C-terminal domain-containing protein</fullName>
    </recommendedName>
</protein>
<keyword evidence="1" id="KW-0808">Transferase</keyword>
<sequence>MMTWQGKKALNLEAVSAMAGMGLAEALKIPFKYYVCGFFFHEETPYTPDRELAEFLKSGPLPIYIGFGSIVIEDIAKMIEIILEANRACGVRAIFSKGCSKLGTNLSDPNVLFIGDCPHAKRISALAFVIHHGGAGTTACGLLNGRPTSIIPFFGDQPFWANMVAATGADPQPIHFKALDSAKLTAAIRICQAPETVRATALIAARIKDERGVKETANSFHRNLPLDAMRCDLFGSQNASCIYITAKKDGNLGFAKGLAKGTVGLRTKPGADWASNGSKTDLEREANVKCVYEWKDAPVGG</sequence>
<organism evidence="3 4">
    <name type="scientific">Botrytis byssoidea</name>
    <dbReference type="NCBI Taxonomy" id="139641"/>
    <lineage>
        <taxon>Eukaryota</taxon>
        <taxon>Fungi</taxon>
        <taxon>Dikarya</taxon>
        <taxon>Ascomycota</taxon>
        <taxon>Pezizomycotina</taxon>
        <taxon>Leotiomycetes</taxon>
        <taxon>Helotiales</taxon>
        <taxon>Sclerotiniaceae</taxon>
        <taxon>Botrytis</taxon>
    </lineage>
</organism>
<dbReference type="Proteomes" id="UP000710849">
    <property type="component" value="Unassembled WGS sequence"/>
</dbReference>
<evidence type="ECO:0000313" key="3">
    <source>
        <dbReference type="EMBL" id="KAF7952155.1"/>
    </source>
</evidence>
<dbReference type="InterPro" id="IPR010610">
    <property type="entry name" value="EryCIII-like_C"/>
</dbReference>
<dbReference type="GeneID" id="62145241"/>
<dbReference type="Gene3D" id="3.40.50.2000">
    <property type="entry name" value="Glycogen Phosphorylase B"/>
    <property type="match status" value="1"/>
</dbReference>
<dbReference type="InterPro" id="IPR050426">
    <property type="entry name" value="Glycosyltransferase_28"/>
</dbReference>
<dbReference type="PANTHER" id="PTHR48050">
    <property type="entry name" value="STEROL 3-BETA-GLUCOSYLTRANSFERASE"/>
    <property type="match status" value="1"/>
</dbReference>
<dbReference type="AlphaFoldDB" id="A0A9P5LY50"/>